<dbReference type="EMBL" id="CP000390">
    <property type="protein sequence ID" value="ABG65248.1"/>
    <property type="molecule type" value="Genomic_DNA"/>
</dbReference>
<dbReference type="STRING" id="266779.Meso_3881"/>
<sequence length="123" mass="12585" precursor="true">MTLVANISGRLKTAVVAAFVFALLAASLSAAHALPCLDLTNAQSVSASGKADGVAAHANLHGSSKRTDRSIDRCCQKSCATCLSVVRPAAPFDGITVARDHSSPIEIQSAGISVGPPHRPPRT</sequence>
<protein>
    <submittedName>
        <fullName evidence="2">Uncharacterized protein</fullName>
    </submittedName>
</protein>
<organism evidence="2">
    <name type="scientific">Chelativorans sp. (strain BNC1)</name>
    <dbReference type="NCBI Taxonomy" id="266779"/>
    <lineage>
        <taxon>Bacteria</taxon>
        <taxon>Pseudomonadati</taxon>
        <taxon>Pseudomonadota</taxon>
        <taxon>Alphaproteobacteria</taxon>
        <taxon>Hyphomicrobiales</taxon>
        <taxon>Phyllobacteriaceae</taxon>
        <taxon>Chelativorans</taxon>
    </lineage>
</organism>
<accession>Q11BH7</accession>
<feature type="signal peptide" evidence="1">
    <location>
        <begin position="1"/>
        <end position="33"/>
    </location>
</feature>
<dbReference type="KEGG" id="mes:Meso_3881"/>
<keyword evidence="1" id="KW-0732">Signal</keyword>
<name>Q11BH7_CHESB</name>
<evidence type="ECO:0000256" key="1">
    <source>
        <dbReference type="SAM" id="SignalP"/>
    </source>
</evidence>
<reference evidence="2" key="1">
    <citation type="submission" date="2006-06" db="EMBL/GenBank/DDBJ databases">
        <title>Complete sequence of chromosome of Chelativorans sp. BNC1.</title>
        <authorList>
            <consortium name="US DOE Joint Genome Institute"/>
            <person name="Copeland A."/>
            <person name="Lucas S."/>
            <person name="Lapidus A."/>
            <person name="Barry K."/>
            <person name="Detter J.C."/>
            <person name="Glavina del Rio T."/>
            <person name="Hammon N."/>
            <person name="Israni S."/>
            <person name="Dalin E."/>
            <person name="Tice H."/>
            <person name="Pitluck S."/>
            <person name="Chertkov O."/>
            <person name="Brettin T."/>
            <person name="Bruce D."/>
            <person name="Han C."/>
            <person name="Tapia R."/>
            <person name="Gilna P."/>
            <person name="Schmutz J."/>
            <person name="Larimer F."/>
            <person name="Land M."/>
            <person name="Hauser L."/>
            <person name="Kyrpides N."/>
            <person name="Mikhailova N."/>
            <person name="Richardson P."/>
        </authorList>
    </citation>
    <scope>NUCLEOTIDE SEQUENCE</scope>
    <source>
        <strain evidence="2">BNC1</strain>
    </source>
</reference>
<evidence type="ECO:0000313" key="2">
    <source>
        <dbReference type="EMBL" id="ABG65248.1"/>
    </source>
</evidence>
<feature type="chain" id="PRO_5004179999" evidence="1">
    <location>
        <begin position="34"/>
        <end position="123"/>
    </location>
</feature>
<dbReference type="HOGENOM" id="CLU_2011187_0_0_5"/>
<gene>
    <name evidence="2" type="ordered locus">Meso_3881</name>
</gene>
<dbReference type="AlphaFoldDB" id="Q11BH7"/>
<proteinExistence type="predicted"/>